<evidence type="ECO:0000313" key="6">
    <source>
        <dbReference type="EMBL" id="CUT17630.1"/>
    </source>
</evidence>
<dbReference type="CDD" id="cd04730">
    <property type="entry name" value="NPD_like"/>
    <property type="match status" value="1"/>
</dbReference>
<accession>A0A0S4M1R5</accession>
<dbReference type="EMBL" id="LN906597">
    <property type="protein sequence ID" value="CUT17630.1"/>
    <property type="molecule type" value="Genomic_DNA"/>
</dbReference>
<evidence type="ECO:0000256" key="4">
    <source>
        <dbReference type="ARBA" id="ARBA00023002"/>
    </source>
</evidence>
<dbReference type="InterPro" id="IPR004136">
    <property type="entry name" value="NMO"/>
</dbReference>
<comment type="similarity">
    <text evidence="1">Belongs to the nitronate monooxygenase family. NMO class I subfamily.</text>
</comment>
<dbReference type="Pfam" id="PF03060">
    <property type="entry name" value="NMO"/>
    <property type="match status" value="1"/>
</dbReference>
<evidence type="ECO:0000256" key="2">
    <source>
        <dbReference type="ARBA" id="ARBA00022630"/>
    </source>
</evidence>
<dbReference type="PANTHER" id="PTHR42747">
    <property type="entry name" value="NITRONATE MONOOXYGENASE-RELATED"/>
    <property type="match status" value="1"/>
</dbReference>
<keyword evidence="5 6" id="KW-0503">Monooxygenase</keyword>
<organism evidence="6 7">
    <name type="scientific">Candidatus Ichthyocystis hellenicum</name>
    <dbReference type="NCBI Taxonomy" id="1561003"/>
    <lineage>
        <taxon>Bacteria</taxon>
        <taxon>Pseudomonadati</taxon>
        <taxon>Pseudomonadota</taxon>
        <taxon>Betaproteobacteria</taxon>
        <taxon>Burkholderiales</taxon>
        <taxon>Candidatus Ichthyocystis</taxon>
    </lineage>
</organism>
<keyword evidence="3" id="KW-0288">FMN</keyword>
<dbReference type="InterPro" id="IPR013785">
    <property type="entry name" value="Aldolase_TIM"/>
</dbReference>
<dbReference type="PANTHER" id="PTHR42747:SF4">
    <property type="entry name" value="BLR1330 PROTEIN"/>
    <property type="match status" value="1"/>
</dbReference>
<dbReference type="SUPFAM" id="SSF51412">
    <property type="entry name" value="Inosine monophosphate dehydrogenase (IMPDH)"/>
    <property type="match status" value="1"/>
</dbReference>
<evidence type="ECO:0000256" key="1">
    <source>
        <dbReference type="ARBA" id="ARBA00009881"/>
    </source>
</evidence>
<keyword evidence="2" id="KW-0285">Flavoprotein</keyword>
<protein>
    <submittedName>
        <fullName evidence="6">Nitronate monooxygenase</fullName>
    </submittedName>
</protein>
<keyword evidence="7" id="KW-1185">Reference proteome</keyword>
<gene>
    <name evidence="6" type="ORF">Ark11_0804</name>
</gene>
<reference evidence="7" key="1">
    <citation type="submission" date="2015-11" db="EMBL/GenBank/DDBJ databases">
        <authorList>
            <person name="Seth-Smith H.M.B."/>
        </authorList>
    </citation>
    <scope>NUCLEOTIDE SEQUENCE [LARGE SCALE GENOMIC DNA]</scope>
    <source>
        <strain evidence="7">2013Ark11</strain>
    </source>
</reference>
<dbReference type="FunFam" id="3.20.20.70:FF:000210">
    <property type="entry name" value="2-nitropropane dioxygenase"/>
    <property type="match status" value="1"/>
</dbReference>
<evidence type="ECO:0000256" key="3">
    <source>
        <dbReference type="ARBA" id="ARBA00022643"/>
    </source>
</evidence>
<dbReference type="AlphaFoldDB" id="A0A0S4M1R5"/>
<dbReference type="STRING" id="1561003.Ark11_0804"/>
<dbReference type="PATRIC" id="fig|1561003.3.peg.805"/>
<name>A0A0S4M1R5_9BURK</name>
<dbReference type="GO" id="GO:0018580">
    <property type="term" value="F:nitronate monooxygenase activity"/>
    <property type="evidence" value="ECO:0007669"/>
    <property type="project" value="InterPro"/>
</dbReference>
<dbReference type="Proteomes" id="UP000198651">
    <property type="component" value="Chromosome I"/>
</dbReference>
<evidence type="ECO:0000313" key="7">
    <source>
        <dbReference type="Proteomes" id="UP000198651"/>
    </source>
</evidence>
<evidence type="ECO:0000256" key="5">
    <source>
        <dbReference type="ARBA" id="ARBA00023033"/>
    </source>
</evidence>
<sequence>MISSHSKTKFSYRLPVICAPMFIVSNYKTVIEQCLSGVIGTFPSLNARPEGTLTEWCSKIEESCQQEKQNNPDAIISPYGVNLILDPSNTRLEHDIKVISNHKVPLVITSLRAPKEVVHEVHSWGGLVFHDAISKRHAEKAAEAGADGIILVCSGSGGHCGSLNPFAFVAETRQWYDGIIVLAGSISSGRDVLAAKILGADFSYMGTRFIATQDTVAPQDYKEQIVSSGTADVILSSYFTGIPANYLRKSIELAGLDPNNMPKVPQDFGFSKIADEKDGKNKSADKKAWKDVWSAGHGTAAVNDIPTVSELVDNLCRQYEESKTLIAGL</sequence>
<proteinExistence type="inferred from homology"/>
<keyword evidence="4" id="KW-0560">Oxidoreductase</keyword>
<dbReference type="Gene3D" id="3.20.20.70">
    <property type="entry name" value="Aldolase class I"/>
    <property type="match status" value="1"/>
</dbReference>